<feature type="transmembrane region" description="Helical" evidence="2">
    <location>
        <begin position="101"/>
        <end position="121"/>
    </location>
</feature>
<feature type="transmembrane region" description="Helical" evidence="2">
    <location>
        <begin position="174"/>
        <end position="195"/>
    </location>
</feature>
<comment type="caution">
    <text evidence="3">The sequence shown here is derived from an EMBL/GenBank/DDBJ whole genome shotgun (WGS) entry which is preliminary data.</text>
</comment>
<feature type="region of interest" description="Disordered" evidence="1">
    <location>
        <begin position="1"/>
        <end position="28"/>
    </location>
</feature>
<organism evidence="3 4">
    <name type="scientific">Micrococcus endophyticus</name>
    <dbReference type="NCBI Taxonomy" id="455343"/>
    <lineage>
        <taxon>Bacteria</taxon>
        <taxon>Bacillati</taxon>
        <taxon>Actinomycetota</taxon>
        <taxon>Actinomycetes</taxon>
        <taxon>Micrococcales</taxon>
        <taxon>Micrococcaceae</taxon>
        <taxon>Micrococcus</taxon>
    </lineage>
</organism>
<feature type="transmembrane region" description="Helical" evidence="2">
    <location>
        <begin position="207"/>
        <end position="229"/>
    </location>
</feature>
<evidence type="ECO:0000256" key="1">
    <source>
        <dbReference type="SAM" id="MobiDB-lite"/>
    </source>
</evidence>
<protein>
    <submittedName>
        <fullName evidence="3">Uncharacterized protein</fullName>
    </submittedName>
</protein>
<evidence type="ECO:0000313" key="3">
    <source>
        <dbReference type="EMBL" id="MBB5848440.1"/>
    </source>
</evidence>
<dbReference type="EMBL" id="JACHMW010000001">
    <property type="protein sequence ID" value="MBB5848440.1"/>
    <property type="molecule type" value="Genomic_DNA"/>
</dbReference>
<dbReference type="RefSeq" id="WP_246416873.1">
    <property type="nucleotide sequence ID" value="NZ_BAABAG010000001.1"/>
</dbReference>
<dbReference type="Proteomes" id="UP000567246">
    <property type="component" value="Unassembled WGS sequence"/>
</dbReference>
<proteinExistence type="predicted"/>
<dbReference type="AlphaFoldDB" id="A0A7W9JIC6"/>
<evidence type="ECO:0000313" key="4">
    <source>
        <dbReference type="Proteomes" id="UP000567246"/>
    </source>
</evidence>
<keyword evidence="2" id="KW-1133">Transmembrane helix</keyword>
<keyword evidence="2" id="KW-0812">Transmembrane</keyword>
<name>A0A7W9JIC6_9MICC</name>
<accession>A0A7W9JIC6</accession>
<keyword evidence="2" id="KW-0472">Membrane</keyword>
<feature type="transmembrane region" description="Helical" evidence="2">
    <location>
        <begin position="133"/>
        <end position="154"/>
    </location>
</feature>
<sequence length="294" mass="31122">MKRSTEQSAVPAPLADPGSGAGSGAGSVTASGAVRSAEADPAAGQPVQGRWARRVALTLIGVSVALAAWSFAIPFLFGLGVRELPWWRQFFDLNHETNLTAWWSSGLLLLGAIGFAVVGLVRRSLRADRPLALLAWLTPSALLAAMSLDEFTQIHERLGEVWDALPFTPENPLHAFQGLILGVPIALAVIALLALTATTLPRRTRALTVTGIVVFFVGAIGLEAVPLVFNIARASWAYHAVTHLEELTEMIGSSLLIVAPWVHLHLRRAPGSLLVTTDGLPAAAEHDDAAPAGR</sequence>
<keyword evidence="4" id="KW-1185">Reference proteome</keyword>
<evidence type="ECO:0000256" key="2">
    <source>
        <dbReference type="SAM" id="Phobius"/>
    </source>
</evidence>
<reference evidence="3 4" key="1">
    <citation type="submission" date="2020-08" db="EMBL/GenBank/DDBJ databases">
        <title>Sequencing the genomes of 1000 actinobacteria strains.</title>
        <authorList>
            <person name="Klenk H.-P."/>
        </authorList>
    </citation>
    <scope>NUCLEOTIDE SEQUENCE [LARGE SCALE GENOMIC DNA]</scope>
    <source>
        <strain evidence="3 4">DSM 17945</strain>
    </source>
</reference>
<feature type="transmembrane region" description="Helical" evidence="2">
    <location>
        <begin position="55"/>
        <end position="81"/>
    </location>
</feature>
<gene>
    <name evidence="3" type="ORF">HDA33_001004</name>
</gene>